<dbReference type="InterPro" id="IPR001128">
    <property type="entry name" value="Cyt_P450"/>
</dbReference>
<reference evidence="9" key="1">
    <citation type="submission" date="2022-07" db="EMBL/GenBank/DDBJ databases">
        <title>Genome Sequence of Physisporinus lineatus.</title>
        <authorList>
            <person name="Buettner E."/>
        </authorList>
    </citation>
    <scope>NUCLEOTIDE SEQUENCE</scope>
    <source>
        <strain evidence="9">VT162</strain>
    </source>
</reference>
<evidence type="ECO:0008006" key="11">
    <source>
        <dbReference type="Google" id="ProtNLM"/>
    </source>
</evidence>
<dbReference type="AlphaFoldDB" id="A0AAD5YKY4"/>
<evidence type="ECO:0000256" key="8">
    <source>
        <dbReference type="PIRSR" id="PIRSR602401-1"/>
    </source>
</evidence>
<comment type="pathway">
    <text evidence="2">Secondary metabolite biosynthesis.</text>
</comment>
<evidence type="ECO:0000256" key="3">
    <source>
        <dbReference type="ARBA" id="ARBA00010617"/>
    </source>
</evidence>
<dbReference type="InterPro" id="IPR002401">
    <property type="entry name" value="Cyt_P450_E_grp-I"/>
</dbReference>
<dbReference type="Proteomes" id="UP001212997">
    <property type="component" value="Unassembled WGS sequence"/>
</dbReference>
<evidence type="ECO:0000313" key="9">
    <source>
        <dbReference type="EMBL" id="KAJ3487404.1"/>
    </source>
</evidence>
<dbReference type="InterPro" id="IPR036396">
    <property type="entry name" value="Cyt_P450_sf"/>
</dbReference>
<dbReference type="PRINTS" id="PR00385">
    <property type="entry name" value="P450"/>
</dbReference>
<evidence type="ECO:0000256" key="2">
    <source>
        <dbReference type="ARBA" id="ARBA00005179"/>
    </source>
</evidence>
<accession>A0AAD5YKY4</accession>
<dbReference type="EMBL" id="JANAWD010000093">
    <property type="protein sequence ID" value="KAJ3487404.1"/>
    <property type="molecule type" value="Genomic_DNA"/>
</dbReference>
<dbReference type="GO" id="GO:0020037">
    <property type="term" value="F:heme binding"/>
    <property type="evidence" value="ECO:0007669"/>
    <property type="project" value="InterPro"/>
</dbReference>
<comment type="caution">
    <text evidence="9">The sequence shown here is derived from an EMBL/GenBank/DDBJ whole genome shotgun (WGS) entry which is preliminary data.</text>
</comment>
<keyword evidence="5" id="KW-0560">Oxidoreductase</keyword>
<keyword evidence="4 8" id="KW-0479">Metal-binding</keyword>
<evidence type="ECO:0000256" key="5">
    <source>
        <dbReference type="ARBA" id="ARBA00023002"/>
    </source>
</evidence>
<proteinExistence type="inferred from homology"/>
<evidence type="ECO:0000256" key="7">
    <source>
        <dbReference type="ARBA" id="ARBA00023033"/>
    </source>
</evidence>
<dbReference type="GO" id="GO:0005506">
    <property type="term" value="F:iron ion binding"/>
    <property type="evidence" value="ECO:0007669"/>
    <property type="project" value="InterPro"/>
</dbReference>
<evidence type="ECO:0000313" key="10">
    <source>
        <dbReference type="Proteomes" id="UP001212997"/>
    </source>
</evidence>
<keyword evidence="8" id="KW-0349">Heme</keyword>
<keyword evidence="6 8" id="KW-0408">Iron</keyword>
<gene>
    <name evidence="9" type="ORF">NLI96_g3555</name>
</gene>
<dbReference type="GO" id="GO:0004497">
    <property type="term" value="F:monooxygenase activity"/>
    <property type="evidence" value="ECO:0007669"/>
    <property type="project" value="UniProtKB-KW"/>
</dbReference>
<sequence length="430" mass="48522">MPNFAGPNELSFCHESVVPSILGPKGLLKGPYYDTRNQEPTALDGIRDHAEHSIRRRPWNRAMSVSALKYYDGLLKSTIMELLAAFTQRQREEIDISDWMSFATIDFMGRMTFSTEFGMVRAGKDSIGLRQVIFKGSIDGAVISHIPWTLPFFKWIPAGGGKALQFMFNLGNDIARKRVESPTTQRDLYHYLIDDDGLEPEKPSTSVVTTDAMLSIVAGSDTSATALSHILYFLLQRPKCLQKLQAEIDETFPKGEDTVDFSKQAEMPYLNACINEALRLYPPVMMGLQRRVPLGIREKRLGNFIIPEGTQVSAHLFSLMRDPRYFNPIPDEFWPDRWLVRDTYTLPSGQAIPSSQVLITKGIFIPFSMGSQNCAGKNVAMMEMRAMLSGVIQKFDVAVAKEYRLSSYEEKIVDMYITHRGPLPVILTAR</sequence>
<dbReference type="PANTHER" id="PTHR24305:SF187">
    <property type="entry name" value="P450, PUTATIVE (EUROFUNG)-RELATED"/>
    <property type="match status" value="1"/>
</dbReference>
<dbReference type="CDD" id="cd11061">
    <property type="entry name" value="CYP67-like"/>
    <property type="match status" value="1"/>
</dbReference>
<evidence type="ECO:0000256" key="6">
    <source>
        <dbReference type="ARBA" id="ARBA00023004"/>
    </source>
</evidence>
<dbReference type="PANTHER" id="PTHR24305">
    <property type="entry name" value="CYTOCHROME P450"/>
    <property type="match status" value="1"/>
</dbReference>
<dbReference type="PRINTS" id="PR00463">
    <property type="entry name" value="EP450I"/>
</dbReference>
<feature type="binding site" description="axial binding residue" evidence="8">
    <location>
        <position position="374"/>
    </location>
    <ligand>
        <name>heme</name>
        <dbReference type="ChEBI" id="CHEBI:30413"/>
    </ligand>
    <ligandPart>
        <name>Fe</name>
        <dbReference type="ChEBI" id="CHEBI:18248"/>
    </ligandPart>
</feature>
<comment type="similarity">
    <text evidence="3">Belongs to the cytochrome P450 family.</text>
</comment>
<comment type="cofactor">
    <cofactor evidence="1 8">
        <name>heme</name>
        <dbReference type="ChEBI" id="CHEBI:30413"/>
    </cofactor>
</comment>
<name>A0AAD5YKY4_9APHY</name>
<dbReference type="InterPro" id="IPR050121">
    <property type="entry name" value="Cytochrome_P450_monoxygenase"/>
</dbReference>
<evidence type="ECO:0000256" key="1">
    <source>
        <dbReference type="ARBA" id="ARBA00001971"/>
    </source>
</evidence>
<evidence type="ECO:0000256" key="4">
    <source>
        <dbReference type="ARBA" id="ARBA00022723"/>
    </source>
</evidence>
<dbReference type="Pfam" id="PF00067">
    <property type="entry name" value="p450"/>
    <property type="match status" value="1"/>
</dbReference>
<keyword evidence="7" id="KW-0503">Monooxygenase</keyword>
<dbReference type="Gene3D" id="1.10.630.10">
    <property type="entry name" value="Cytochrome P450"/>
    <property type="match status" value="1"/>
</dbReference>
<protein>
    <recommendedName>
        <fullName evidence="11">Cytochrome P450</fullName>
    </recommendedName>
</protein>
<keyword evidence="10" id="KW-1185">Reference proteome</keyword>
<organism evidence="9 10">
    <name type="scientific">Meripilus lineatus</name>
    <dbReference type="NCBI Taxonomy" id="2056292"/>
    <lineage>
        <taxon>Eukaryota</taxon>
        <taxon>Fungi</taxon>
        <taxon>Dikarya</taxon>
        <taxon>Basidiomycota</taxon>
        <taxon>Agaricomycotina</taxon>
        <taxon>Agaricomycetes</taxon>
        <taxon>Polyporales</taxon>
        <taxon>Meripilaceae</taxon>
        <taxon>Meripilus</taxon>
    </lineage>
</organism>
<dbReference type="SUPFAM" id="SSF48264">
    <property type="entry name" value="Cytochrome P450"/>
    <property type="match status" value="1"/>
</dbReference>
<dbReference type="GO" id="GO:0016705">
    <property type="term" value="F:oxidoreductase activity, acting on paired donors, with incorporation or reduction of molecular oxygen"/>
    <property type="evidence" value="ECO:0007669"/>
    <property type="project" value="InterPro"/>
</dbReference>